<feature type="compositionally biased region" description="Pro residues" evidence="1">
    <location>
        <begin position="1"/>
        <end position="12"/>
    </location>
</feature>
<evidence type="ECO:0000313" key="3">
    <source>
        <dbReference type="Proteomes" id="UP001162483"/>
    </source>
</evidence>
<feature type="region of interest" description="Disordered" evidence="1">
    <location>
        <begin position="1"/>
        <end position="22"/>
    </location>
</feature>
<dbReference type="Proteomes" id="UP001162483">
    <property type="component" value="Unassembled WGS sequence"/>
</dbReference>
<evidence type="ECO:0000256" key="1">
    <source>
        <dbReference type="SAM" id="MobiDB-lite"/>
    </source>
</evidence>
<proteinExistence type="predicted"/>
<dbReference type="EMBL" id="CATNWA010015478">
    <property type="protein sequence ID" value="CAI9583765.1"/>
    <property type="molecule type" value="Genomic_DNA"/>
</dbReference>
<keyword evidence="3" id="KW-1185">Reference proteome</keyword>
<name>A0ABN9EFY2_9NEOB</name>
<organism evidence="2 3">
    <name type="scientific">Staurois parvus</name>
    <dbReference type="NCBI Taxonomy" id="386267"/>
    <lineage>
        <taxon>Eukaryota</taxon>
        <taxon>Metazoa</taxon>
        <taxon>Chordata</taxon>
        <taxon>Craniata</taxon>
        <taxon>Vertebrata</taxon>
        <taxon>Euteleostomi</taxon>
        <taxon>Amphibia</taxon>
        <taxon>Batrachia</taxon>
        <taxon>Anura</taxon>
        <taxon>Neobatrachia</taxon>
        <taxon>Ranoidea</taxon>
        <taxon>Ranidae</taxon>
        <taxon>Staurois</taxon>
    </lineage>
</organism>
<gene>
    <name evidence="2" type="ORF">SPARVUS_LOCUS9870771</name>
</gene>
<accession>A0ABN9EFY2</accession>
<reference evidence="2" key="1">
    <citation type="submission" date="2023-05" db="EMBL/GenBank/DDBJ databases">
        <authorList>
            <person name="Stuckert A."/>
        </authorList>
    </citation>
    <scope>NUCLEOTIDE SEQUENCE</scope>
</reference>
<sequence length="48" mass="5239">MSPLQHPQPSPPADAGISLLGSSPCERQDIWDVWRIEPAGNSKTLNKI</sequence>
<evidence type="ECO:0000313" key="2">
    <source>
        <dbReference type="EMBL" id="CAI9583765.1"/>
    </source>
</evidence>
<comment type="caution">
    <text evidence="2">The sequence shown here is derived from an EMBL/GenBank/DDBJ whole genome shotgun (WGS) entry which is preliminary data.</text>
</comment>
<protein>
    <submittedName>
        <fullName evidence="2">Uncharacterized protein</fullName>
    </submittedName>
</protein>